<dbReference type="NCBIfam" id="NF040672">
    <property type="entry name" value="SCO2322_fam"/>
    <property type="match status" value="1"/>
</dbReference>
<reference evidence="4" key="1">
    <citation type="journal article" date="2019" name="Int. J. Syst. Evol. Microbiol.">
        <title>The Global Catalogue of Microorganisms (GCM) 10K type strain sequencing project: providing services to taxonomists for standard genome sequencing and annotation.</title>
        <authorList>
            <consortium name="The Broad Institute Genomics Platform"/>
            <consortium name="The Broad Institute Genome Sequencing Center for Infectious Disease"/>
            <person name="Wu L."/>
            <person name="Ma J."/>
        </authorList>
    </citation>
    <scope>NUCLEOTIDE SEQUENCE [LARGE SCALE GENOMIC DNA]</scope>
    <source>
        <strain evidence="4">ICMP 6774ER</strain>
    </source>
</reference>
<accession>A0ABW4T7P3</accession>
<keyword evidence="1" id="KW-0472">Membrane</keyword>
<dbReference type="InterPro" id="IPR047703">
    <property type="entry name" value="SCO2322-like"/>
</dbReference>
<dbReference type="EMBL" id="JBHUFV010000061">
    <property type="protein sequence ID" value="MFD1938003.1"/>
    <property type="molecule type" value="Genomic_DNA"/>
</dbReference>
<proteinExistence type="predicted"/>
<keyword evidence="2" id="KW-0732">Signal</keyword>
<organism evidence="3 4">
    <name type="scientific">Nonomuraea mangrovi</name>
    <dbReference type="NCBI Taxonomy" id="2316207"/>
    <lineage>
        <taxon>Bacteria</taxon>
        <taxon>Bacillati</taxon>
        <taxon>Actinomycetota</taxon>
        <taxon>Actinomycetes</taxon>
        <taxon>Streptosporangiales</taxon>
        <taxon>Streptosporangiaceae</taxon>
        <taxon>Nonomuraea</taxon>
    </lineage>
</organism>
<evidence type="ECO:0000313" key="4">
    <source>
        <dbReference type="Proteomes" id="UP001597368"/>
    </source>
</evidence>
<dbReference type="Proteomes" id="UP001597368">
    <property type="component" value="Unassembled WGS sequence"/>
</dbReference>
<keyword evidence="4" id="KW-1185">Reference proteome</keyword>
<comment type="caution">
    <text evidence="3">The sequence shown here is derived from an EMBL/GenBank/DDBJ whole genome shotgun (WGS) entry which is preliminary data.</text>
</comment>
<protein>
    <submittedName>
        <fullName evidence="3">SCO2322 family protein</fullName>
    </submittedName>
</protein>
<evidence type="ECO:0000256" key="1">
    <source>
        <dbReference type="SAM" id="Phobius"/>
    </source>
</evidence>
<name>A0ABW4T7P3_9ACTN</name>
<evidence type="ECO:0000256" key="2">
    <source>
        <dbReference type="SAM" id="SignalP"/>
    </source>
</evidence>
<feature type="transmembrane region" description="Helical" evidence="1">
    <location>
        <begin position="181"/>
        <end position="201"/>
    </location>
</feature>
<sequence length="210" mass="20733">MLRALGLACAAALLVSAPAFADPAPGAPDPNAARLWSYWQSDGTAWLSGQADAAVRDGSVIGWRFAAAPDGSAAESPGGELPAFDQICGKEPAASGHQRVALVIDFGDTGTDAYPGERPPAPVTTCVAGAEGATGMQALALAARVRAESSGTVLAVNDYPARAKGGAAPAPSPAQDGGPPVLWIAGGVAAVAIVGGGVLVARRSRGRATL</sequence>
<gene>
    <name evidence="3" type="ORF">ACFSKW_41670</name>
</gene>
<keyword evidence="1" id="KW-1133">Transmembrane helix</keyword>
<feature type="signal peptide" evidence="2">
    <location>
        <begin position="1"/>
        <end position="21"/>
    </location>
</feature>
<dbReference type="RefSeq" id="WP_379579673.1">
    <property type="nucleotide sequence ID" value="NZ_JBHUFV010000061.1"/>
</dbReference>
<keyword evidence="1" id="KW-0812">Transmembrane</keyword>
<feature type="chain" id="PRO_5047423194" evidence="2">
    <location>
        <begin position="22"/>
        <end position="210"/>
    </location>
</feature>
<evidence type="ECO:0000313" key="3">
    <source>
        <dbReference type="EMBL" id="MFD1938003.1"/>
    </source>
</evidence>